<dbReference type="Proteomes" id="UP000036334">
    <property type="component" value="Unassembled WGS sequence"/>
</dbReference>
<feature type="compositionally biased region" description="Basic and acidic residues" evidence="1">
    <location>
        <begin position="1"/>
        <end position="16"/>
    </location>
</feature>
<comment type="caution">
    <text evidence="2">The sequence shown here is derived from an EMBL/GenBank/DDBJ whole genome shotgun (WGS) entry which is preliminary data.</text>
</comment>
<sequence>MAGDDLAHHTRVDKPIVADPAPLPCKGEVSDSEQTSDAQMRPTATASDSATFGLFADFCLAGVPGLDVKSRQETINSGSPPRTAAL</sequence>
<gene>
    <name evidence="2" type="ORF">ABH38_08665</name>
</gene>
<reference evidence="2 3" key="1">
    <citation type="submission" date="2015-05" db="EMBL/GenBank/DDBJ databases">
        <title>Genome sequence of Mycobacterium haemophilum.</title>
        <authorList>
            <person name="Greninger A.L."/>
            <person name="Cunningham G."/>
            <person name="Miller S."/>
        </authorList>
    </citation>
    <scope>NUCLEOTIDE SEQUENCE [LARGE SCALE GENOMIC DNA]</scope>
    <source>
        <strain evidence="3">UC1</strain>
    </source>
</reference>
<feature type="compositionally biased region" description="Polar residues" evidence="1">
    <location>
        <begin position="32"/>
        <end position="47"/>
    </location>
</feature>
<dbReference type="AlphaFoldDB" id="A0A0I9UML6"/>
<keyword evidence="3" id="KW-1185">Reference proteome</keyword>
<dbReference type="EMBL" id="LDPR01000005">
    <property type="protein sequence ID" value="KLO37457.1"/>
    <property type="molecule type" value="Genomic_DNA"/>
</dbReference>
<organism evidence="2 3">
    <name type="scientific">Mycobacterium haemophilum</name>
    <dbReference type="NCBI Taxonomy" id="29311"/>
    <lineage>
        <taxon>Bacteria</taxon>
        <taxon>Bacillati</taxon>
        <taxon>Actinomycetota</taxon>
        <taxon>Actinomycetes</taxon>
        <taxon>Mycobacteriales</taxon>
        <taxon>Mycobacteriaceae</taxon>
        <taxon>Mycobacterium</taxon>
    </lineage>
</organism>
<name>A0A0I9UML6_9MYCO</name>
<evidence type="ECO:0000313" key="3">
    <source>
        <dbReference type="Proteomes" id="UP000036334"/>
    </source>
</evidence>
<accession>A0A0I9UML6</accession>
<feature type="region of interest" description="Disordered" evidence="1">
    <location>
        <begin position="1"/>
        <end position="47"/>
    </location>
</feature>
<protein>
    <submittedName>
        <fullName evidence="2">Uncharacterized protein</fullName>
    </submittedName>
</protein>
<evidence type="ECO:0000313" key="2">
    <source>
        <dbReference type="EMBL" id="KLO37457.1"/>
    </source>
</evidence>
<evidence type="ECO:0000256" key="1">
    <source>
        <dbReference type="SAM" id="MobiDB-lite"/>
    </source>
</evidence>
<proteinExistence type="predicted"/>